<dbReference type="GO" id="GO:1990904">
    <property type="term" value="C:ribonucleoprotein complex"/>
    <property type="evidence" value="ECO:0007669"/>
    <property type="project" value="UniProtKB-KW"/>
</dbReference>
<keyword evidence="9" id="KW-1185">Reference proteome</keyword>
<dbReference type="PANTHER" id="PTHR14202">
    <property type="entry name" value="60 KDA RIBONUCLEOPROTEIN SSA/RO"/>
    <property type="match status" value="1"/>
</dbReference>
<evidence type="ECO:0000313" key="9">
    <source>
        <dbReference type="Proteomes" id="UP000307956"/>
    </source>
</evidence>
<dbReference type="Pfam" id="PF05731">
    <property type="entry name" value="TROVE"/>
    <property type="match status" value="1"/>
</dbReference>
<comment type="caution">
    <text evidence="8">The sequence shown here is derived from an EMBL/GenBank/DDBJ whole genome shotgun (WGS) entry which is preliminary data.</text>
</comment>
<feature type="domain" description="TROVE" evidence="7">
    <location>
        <begin position="20"/>
        <end position="323"/>
    </location>
</feature>
<dbReference type="GO" id="GO:0046872">
    <property type="term" value="F:metal ion binding"/>
    <property type="evidence" value="ECO:0007669"/>
    <property type="project" value="UniProtKB-KW"/>
</dbReference>
<comment type="similarity">
    <text evidence="2">Belongs to the Ro 60 kDa family.</text>
</comment>
<dbReference type="GO" id="GO:0003723">
    <property type="term" value="F:RNA binding"/>
    <property type="evidence" value="ECO:0007669"/>
    <property type="project" value="UniProtKB-KW"/>
</dbReference>
<dbReference type="PANTHER" id="PTHR14202:SF0">
    <property type="entry name" value="RNA-BINDING PROTEIN RO60"/>
    <property type="match status" value="1"/>
</dbReference>
<evidence type="ECO:0000256" key="1">
    <source>
        <dbReference type="ARBA" id="ARBA00004496"/>
    </source>
</evidence>
<keyword evidence="3" id="KW-0963">Cytoplasm</keyword>
<dbReference type="RefSeq" id="WP_136384735.1">
    <property type="nucleotide sequence ID" value="NZ_SSOD01000006.1"/>
</dbReference>
<dbReference type="InterPro" id="IPR040322">
    <property type="entry name" value="TROVE2"/>
</dbReference>
<dbReference type="Proteomes" id="UP000307956">
    <property type="component" value="Unassembled WGS sequence"/>
</dbReference>
<evidence type="ECO:0000259" key="7">
    <source>
        <dbReference type="PROSITE" id="PS50988"/>
    </source>
</evidence>
<dbReference type="EMBL" id="SSOD01000006">
    <property type="protein sequence ID" value="THF61661.1"/>
    <property type="molecule type" value="Genomic_DNA"/>
</dbReference>
<protein>
    <submittedName>
        <fullName evidence="8">TROVE domain-containing protein</fullName>
    </submittedName>
</protein>
<keyword evidence="6" id="KW-0687">Ribonucleoprotein</keyword>
<evidence type="ECO:0000256" key="3">
    <source>
        <dbReference type="ARBA" id="ARBA00022490"/>
    </source>
</evidence>
<organism evidence="8 9">
    <name type="scientific">Pseudothauera rhizosphaerae</name>
    <dbReference type="NCBI Taxonomy" id="2565932"/>
    <lineage>
        <taxon>Bacteria</taxon>
        <taxon>Pseudomonadati</taxon>
        <taxon>Pseudomonadota</taxon>
        <taxon>Betaproteobacteria</taxon>
        <taxon>Rhodocyclales</taxon>
        <taxon>Zoogloeaceae</taxon>
        <taxon>Pseudothauera</taxon>
    </lineage>
</organism>
<dbReference type="AlphaFoldDB" id="A0A4S4APU1"/>
<comment type="subcellular location">
    <subcellularLocation>
        <location evidence="1">Cytoplasm</location>
    </subcellularLocation>
</comment>
<proteinExistence type="inferred from homology"/>
<sequence length="528" mass="57042">MANTQLFASSRGRLLPAADAGNEAGGSAYRLPAPARLAQYLMTGTLNGTFYADAAAQLDALLGLAEEVDAEFLARAAIYARQRGYMKDVPALIAAILTRKDSRLARIVFERVIDNGRMLRNFVQIVRSGRTGRKSLGTAPKRLVQRWLEQADDRRLLNASVGNQPSLADIVKMMHPRPADATREAFYGWLIGKSVDESRLPEIVRAFEAFKRGEGAMPDAEFRLLTGAPLSTAQWTDIALRAPWQMTRMNLNTFARHGVFGGEADEVVARRLCDPEAIRRARAYPYQLLVAHAQAVPEVPAVVKLALQDALDASLANVPELPGRTWVLVDVSGSMGSPVTGYRRGATTAVRCVDVAGLIAAAVLRRNPLAGVIAFDTAARMLDLNPRDSVATNTGRTAAQLGGGTAVSSAFALLNREAAQGDTVILVSDNQSWADTGRGPTETMRQWEAFRQRNRDARLACIDLQPYGTVQAAPRDDVLHVGGFSDAVFDLLASFAAGQMGADFWIKEIDEVKLEEAHGANADGTASD</sequence>
<accession>A0A4S4APU1</accession>
<evidence type="ECO:0000256" key="4">
    <source>
        <dbReference type="ARBA" id="ARBA00022723"/>
    </source>
</evidence>
<dbReference type="Gene3D" id="3.40.50.410">
    <property type="entry name" value="von Willebrand factor, type A domain"/>
    <property type="match status" value="1"/>
</dbReference>
<reference evidence="8 9" key="1">
    <citation type="submission" date="2019-04" db="EMBL/GenBank/DDBJ databases">
        <title>Azoarcus rhizosphaerae sp. nov. isolated from rhizosphere of Ficus religiosa.</title>
        <authorList>
            <person name="Lin S.-Y."/>
            <person name="Hameed A."/>
            <person name="Hsu Y.-H."/>
            <person name="Young C.-C."/>
        </authorList>
    </citation>
    <scope>NUCLEOTIDE SEQUENCE [LARGE SCALE GENOMIC DNA]</scope>
    <source>
        <strain evidence="8 9">CC-YHH848</strain>
    </source>
</reference>
<dbReference type="InterPro" id="IPR037214">
    <property type="entry name" value="TROVE_dom_sf"/>
</dbReference>
<keyword evidence="5" id="KW-0694">RNA-binding</keyword>
<dbReference type="InterPro" id="IPR008858">
    <property type="entry name" value="TROVE_dom"/>
</dbReference>
<keyword evidence="4" id="KW-0479">Metal-binding</keyword>
<name>A0A4S4APU1_9RHOO</name>
<dbReference type="InterPro" id="IPR056800">
    <property type="entry name" value="vWA_Ro60"/>
</dbReference>
<dbReference type="SUPFAM" id="SSF53300">
    <property type="entry name" value="vWA-like"/>
    <property type="match status" value="1"/>
</dbReference>
<dbReference type="PROSITE" id="PS50988">
    <property type="entry name" value="TROVE"/>
    <property type="match status" value="1"/>
</dbReference>
<evidence type="ECO:0000313" key="8">
    <source>
        <dbReference type="EMBL" id="THF61661.1"/>
    </source>
</evidence>
<evidence type="ECO:0000256" key="5">
    <source>
        <dbReference type="ARBA" id="ARBA00022884"/>
    </source>
</evidence>
<dbReference type="Pfam" id="PF25045">
    <property type="entry name" value="vWA_Ro60"/>
    <property type="match status" value="1"/>
</dbReference>
<gene>
    <name evidence="8" type="ORF">E6O51_09435</name>
</gene>
<evidence type="ECO:0000256" key="2">
    <source>
        <dbReference type="ARBA" id="ARBA00007814"/>
    </source>
</evidence>
<evidence type="ECO:0000256" key="6">
    <source>
        <dbReference type="ARBA" id="ARBA00023274"/>
    </source>
</evidence>
<dbReference type="SUPFAM" id="SSF140864">
    <property type="entry name" value="TROVE domain-like"/>
    <property type="match status" value="1"/>
</dbReference>
<dbReference type="InterPro" id="IPR036465">
    <property type="entry name" value="vWFA_dom_sf"/>
</dbReference>
<dbReference type="GO" id="GO:0005737">
    <property type="term" value="C:cytoplasm"/>
    <property type="evidence" value="ECO:0007669"/>
    <property type="project" value="UniProtKB-SubCell"/>
</dbReference>
<dbReference type="OrthoDB" id="208855at2"/>